<sequence>MLAYDEGEIEDLRMDVFVYGSSGSLTIATITRRVLQITGSLRKLTDLSVVS</sequence>
<dbReference type="AlphaFoldDB" id="A0A0C2WYG9"/>
<evidence type="ECO:0000313" key="2">
    <source>
        <dbReference type="Proteomes" id="UP000054097"/>
    </source>
</evidence>
<dbReference type="HOGENOM" id="CLU_3107909_0_0_1"/>
<accession>A0A0C2WYG9</accession>
<dbReference type="Proteomes" id="UP000054097">
    <property type="component" value="Unassembled WGS sequence"/>
</dbReference>
<proteinExistence type="predicted"/>
<dbReference type="EMBL" id="KN824357">
    <property type="protein sequence ID" value="KIM22372.1"/>
    <property type="molecule type" value="Genomic_DNA"/>
</dbReference>
<organism evidence="1 2">
    <name type="scientific">Serendipita vermifera MAFF 305830</name>
    <dbReference type="NCBI Taxonomy" id="933852"/>
    <lineage>
        <taxon>Eukaryota</taxon>
        <taxon>Fungi</taxon>
        <taxon>Dikarya</taxon>
        <taxon>Basidiomycota</taxon>
        <taxon>Agaricomycotina</taxon>
        <taxon>Agaricomycetes</taxon>
        <taxon>Sebacinales</taxon>
        <taxon>Serendipitaceae</taxon>
        <taxon>Serendipita</taxon>
    </lineage>
</organism>
<reference evidence="2" key="2">
    <citation type="submission" date="2015-01" db="EMBL/GenBank/DDBJ databases">
        <title>Evolutionary Origins and Diversification of the Mycorrhizal Mutualists.</title>
        <authorList>
            <consortium name="DOE Joint Genome Institute"/>
            <consortium name="Mycorrhizal Genomics Consortium"/>
            <person name="Kohler A."/>
            <person name="Kuo A."/>
            <person name="Nagy L.G."/>
            <person name="Floudas D."/>
            <person name="Copeland A."/>
            <person name="Barry K.W."/>
            <person name="Cichocki N."/>
            <person name="Veneault-Fourrey C."/>
            <person name="LaButti K."/>
            <person name="Lindquist E.A."/>
            <person name="Lipzen A."/>
            <person name="Lundell T."/>
            <person name="Morin E."/>
            <person name="Murat C."/>
            <person name="Riley R."/>
            <person name="Ohm R."/>
            <person name="Sun H."/>
            <person name="Tunlid A."/>
            <person name="Henrissat B."/>
            <person name="Grigoriev I.V."/>
            <person name="Hibbett D.S."/>
            <person name="Martin F."/>
        </authorList>
    </citation>
    <scope>NUCLEOTIDE SEQUENCE [LARGE SCALE GENOMIC DNA]</scope>
    <source>
        <strain evidence="2">MAFF 305830</strain>
    </source>
</reference>
<gene>
    <name evidence="1" type="ORF">M408DRAFT_290773</name>
</gene>
<evidence type="ECO:0000313" key="1">
    <source>
        <dbReference type="EMBL" id="KIM22372.1"/>
    </source>
</evidence>
<protein>
    <submittedName>
        <fullName evidence="1">Uncharacterized protein</fullName>
    </submittedName>
</protein>
<reference evidence="1 2" key="1">
    <citation type="submission" date="2014-04" db="EMBL/GenBank/DDBJ databases">
        <authorList>
            <consortium name="DOE Joint Genome Institute"/>
            <person name="Kuo A."/>
            <person name="Zuccaro A."/>
            <person name="Kohler A."/>
            <person name="Nagy L.G."/>
            <person name="Floudas D."/>
            <person name="Copeland A."/>
            <person name="Barry K.W."/>
            <person name="Cichocki N."/>
            <person name="Veneault-Fourrey C."/>
            <person name="LaButti K."/>
            <person name="Lindquist E.A."/>
            <person name="Lipzen A."/>
            <person name="Lundell T."/>
            <person name="Morin E."/>
            <person name="Murat C."/>
            <person name="Sun H."/>
            <person name="Tunlid A."/>
            <person name="Henrissat B."/>
            <person name="Grigoriev I.V."/>
            <person name="Hibbett D.S."/>
            <person name="Martin F."/>
            <person name="Nordberg H.P."/>
            <person name="Cantor M.N."/>
            <person name="Hua S.X."/>
        </authorList>
    </citation>
    <scope>NUCLEOTIDE SEQUENCE [LARGE SCALE GENOMIC DNA]</scope>
    <source>
        <strain evidence="1 2">MAFF 305830</strain>
    </source>
</reference>
<keyword evidence="2" id="KW-1185">Reference proteome</keyword>
<name>A0A0C2WYG9_SERVB</name>